<evidence type="ECO:0000256" key="4">
    <source>
        <dbReference type="ARBA" id="ARBA00022692"/>
    </source>
</evidence>
<feature type="transmembrane region" description="Helical" evidence="10">
    <location>
        <begin position="169"/>
        <end position="189"/>
    </location>
</feature>
<dbReference type="PROSITE" id="PS50929">
    <property type="entry name" value="ABC_TM1F"/>
    <property type="match status" value="1"/>
</dbReference>
<dbReference type="GO" id="GO:0140359">
    <property type="term" value="F:ABC-type transporter activity"/>
    <property type="evidence" value="ECO:0007669"/>
    <property type="project" value="InterPro"/>
</dbReference>
<dbReference type="SMART" id="SM00382">
    <property type="entry name" value="AAA"/>
    <property type="match status" value="1"/>
</dbReference>
<dbReference type="InterPro" id="IPR011527">
    <property type="entry name" value="ABC1_TM_dom"/>
</dbReference>
<dbReference type="PANTHER" id="PTHR24221:SF654">
    <property type="entry name" value="ATP-BINDING CASSETTE SUB-FAMILY B MEMBER 6"/>
    <property type="match status" value="1"/>
</dbReference>
<keyword evidence="2" id="KW-0813">Transport</keyword>
<keyword evidence="6 13" id="KW-0067">ATP-binding</keyword>
<gene>
    <name evidence="13" type="ORF">L1785_09630</name>
</gene>
<organism evidence="13 14">
    <name type="scientific">Antribacter soli</name>
    <dbReference type="NCBI Taxonomy" id="2910976"/>
    <lineage>
        <taxon>Bacteria</taxon>
        <taxon>Bacillati</taxon>
        <taxon>Actinomycetota</taxon>
        <taxon>Actinomycetes</taxon>
        <taxon>Micrococcales</taxon>
        <taxon>Promicromonosporaceae</taxon>
        <taxon>Antribacter</taxon>
    </lineage>
</organism>
<dbReference type="Proteomes" id="UP001165405">
    <property type="component" value="Unassembled WGS sequence"/>
</dbReference>
<dbReference type="SUPFAM" id="SSF90123">
    <property type="entry name" value="ABC transporter transmembrane region"/>
    <property type="match status" value="1"/>
</dbReference>
<evidence type="ECO:0000256" key="3">
    <source>
        <dbReference type="ARBA" id="ARBA00022475"/>
    </source>
</evidence>
<feature type="transmembrane region" description="Helical" evidence="10">
    <location>
        <begin position="291"/>
        <end position="310"/>
    </location>
</feature>
<evidence type="ECO:0000256" key="10">
    <source>
        <dbReference type="SAM" id="Phobius"/>
    </source>
</evidence>
<dbReference type="InterPro" id="IPR027417">
    <property type="entry name" value="P-loop_NTPase"/>
</dbReference>
<dbReference type="InterPro" id="IPR017871">
    <property type="entry name" value="ABC_transporter-like_CS"/>
</dbReference>
<dbReference type="FunFam" id="3.40.50.300:FF:000854">
    <property type="entry name" value="Multidrug ABC transporter ATP-binding protein"/>
    <property type="match status" value="1"/>
</dbReference>
<evidence type="ECO:0000256" key="5">
    <source>
        <dbReference type="ARBA" id="ARBA00022741"/>
    </source>
</evidence>
<keyword evidence="4 10" id="KW-0812">Transmembrane</keyword>
<dbReference type="RefSeq" id="WP_236089037.1">
    <property type="nucleotide sequence ID" value="NZ_JAKGSG010000028.1"/>
</dbReference>
<reference evidence="13" key="1">
    <citation type="submission" date="2022-01" db="EMBL/GenBank/DDBJ databases">
        <title>Antribacter sp. nov., isolated from Guizhou of China.</title>
        <authorList>
            <person name="Chengliang C."/>
            <person name="Ya Z."/>
        </authorList>
    </citation>
    <scope>NUCLEOTIDE SEQUENCE</scope>
    <source>
        <strain evidence="13">KLBMP 9083</strain>
    </source>
</reference>
<dbReference type="AlphaFoldDB" id="A0AA41QFJ3"/>
<feature type="transmembrane region" description="Helical" evidence="10">
    <location>
        <begin position="143"/>
        <end position="163"/>
    </location>
</feature>
<evidence type="ECO:0000256" key="1">
    <source>
        <dbReference type="ARBA" id="ARBA00004651"/>
    </source>
</evidence>
<keyword evidence="7 10" id="KW-1133">Transmembrane helix</keyword>
<feature type="region of interest" description="Disordered" evidence="9">
    <location>
        <begin position="614"/>
        <end position="665"/>
    </location>
</feature>
<feature type="transmembrane region" description="Helical" evidence="10">
    <location>
        <begin position="69"/>
        <end position="89"/>
    </location>
</feature>
<feature type="compositionally biased region" description="Basic and acidic residues" evidence="9">
    <location>
        <begin position="626"/>
        <end position="641"/>
    </location>
</feature>
<keyword evidence="5" id="KW-0547">Nucleotide-binding</keyword>
<evidence type="ECO:0000259" key="11">
    <source>
        <dbReference type="PROSITE" id="PS50893"/>
    </source>
</evidence>
<dbReference type="GO" id="GO:0005886">
    <property type="term" value="C:plasma membrane"/>
    <property type="evidence" value="ECO:0007669"/>
    <property type="project" value="UniProtKB-SubCell"/>
</dbReference>
<evidence type="ECO:0000313" key="13">
    <source>
        <dbReference type="EMBL" id="MCF4121242.1"/>
    </source>
</evidence>
<evidence type="ECO:0000256" key="9">
    <source>
        <dbReference type="SAM" id="MobiDB-lite"/>
    </source>
</evidence>
<evidence type="ECO:0000259" key="12">
    <source>
        <dbReference type="PROSITE" id="PS50929"/>
    </source>
</evidence>
<feature type="transmembrane region" description="Helical" evidence="10">
    <location>
        <begin position="26"/>
        <end position="49"/>
    </location>
</feature>
<evidence type="ECO:0000256" key="7">
    <source>
        <dbReference type="ARBA" id="ARBA00022989"/>
    </source>
</evidence>
<dbReference type="InterPro" id="IPR003439">
    <property type="entry name" value="ABC_transporter-like_ATP-bd"/>
</dbReference>
<dbReference type="SUPFAM" id="SSF52540">
    <property type="entry name" value="P-loop containing nucleoside triphosphate hydrolases"/>
    <property type="match status" value="1"/>
</dbReference>
<dbReference type="PROSITE" id="PS00211">
    <property type="entry name" value="ABC_TRANSPORTER_1"/>
    <property type="match status" value="1"/>
</dbReference>
<proteinExistence type="predicted"/>
<comment type="caution">
    <text evidence="13">The sequence shown here is derived from an EMBL/GenBank/DDBJ whole genome shotgun (WGS) entry which is preliminary data.</text>
</comment>
<evidence type="ECO:0000256" key="8">
    <source>
        <dbReference type="ARBA" id="ARBA00023136"/>
    </source>
</evidence>
<dbReference type="Pfam" id="PF00664">
    <property type="entry name" value="ABC_membrane"/>
    <property type="match status" value="1"/>
</dbReference>
<keyword evidence="3" id="KW-1003">Cell membrane</keyword>
<protein>
    <submittedName>
        <fullName evidence="13">ABC transporter ATP-binding protein/permease</fullName>
    </submittedName>
</protein>
<dbReference type="Gene3D" id="1.20.1560.10">
    <property type="entry name" value="ABC transporter type 1, transmembrane domain"/>
    <property type="match status" value="1"/>
</dbReference>
<evidence type="ECO:0000256" key="6">
    <source>
        <dbReference type="ARBA" id="ARBA00022840"/>
    </source>
</evidence>
<dbReference type="GO" id="GO:0005524">
    <property type="term" value="F:ATP binding"/>
    <property type="evidence" value="ECO:0007669"/>
    <property type="project" value="UniProtKB-KW"/>
</dbReference>
<accession>A0AA41QFJ3</accession>
<dbReference type="GO" id="GO:0034040">
    <property type="term" value="F:ATPase-coupled lipid transmembrane transporter activity"/>
    <property type="evidence" value="ECO:0007669"/>
    <property type="project" value="TreeGrafter"/>
</dbReference>
<keyword evidence="14" id="KW-1185">Reference proteome</keyword>
<feature type="domain" description="ABC transmembrane type-1" evidence="12">
    <location>
        <begin position="27"/>
        <end position="314"/>
    </location>
</feature>
<dbReference type="InterPro" id="IPR003593">
    <property type="entry name" value="AAA+_ATPase"/>
</dbReference>
<dbReference type="GO" id="GO:0016887">
    <property type="term" value="F:ATP hydrolysis activity"/>
    <property type="evidence" value="ECO:0007669"/>
    <property type="project" value="InterPro"/>
</dbReference>
<sequence length="665" mass="69619">MTLTGSRARRSLALMWRGMRAHPRDYVIAVTASGLFGALTVGVSRSVGWATDSVVVPAAAGDPAARDRIWLAGLVLAAVALSMALAVAARRIWAGFGYVGNIADHRTALTRQYLRLPVSWHRAHPAGQLLNHTTSDAEAANGVFNPLPFALGVVVMIGVAVGMLVATDLWLAAAALVVVPVTVAVNAYYQRHMSPAVTRAQQLRGDVADVAHESFEAALLVKALGTEGREEARFAATADALRAANVRVGIVRAIFDPIIQNLPAIGTLAVLAVGTWRATTGHVAAGDVVTAAYLLTMMTVPLMAFGWVLGELPRALVGYERIALVVDAEGTLAYGTGRLTAGDAGLEVRLEGVGVDVEHAGPAPDGLDAAGGTRQVTLLDGIDVAFPAGATVAVVGTTGSGKTTLVSLLARLSDPTRGRVLLDGTDLRTLAEGEIPSQVALVTQATFVFEDTVRANVTLADRDEAGTSSSHGSGAGILTDEEVWEALRLARLDETVRALPGGLDAPLGERGANLSGGQRQRLAIARALVRRPRLLVLDDATSAVDPRVEQEILRGLAEQGRVPATLGGGGGQGTTVVMVAYRMSSVALADRVVHVEGGRVADVGTHEELMARDPGYRELATAYQAEAERREQEREDSDKGLPRGSRQAEAGGSKENTDELEEAAR</sequence>
<dbReference type="InterPro" id="IPR039421">
    <property type="entry name" value="Type_1_exporter"/>
</dbReference>
<dbReference type="Pfam" id="PF00005">
    <property type="entry name" value="ABC_tran"/>
    <property type="match status" value="1"/>
</dbReference>
<dbReference type="Gene3D" id="3.40.50.300">
    <property type="entry name" value="P-loop containing nucleotide triphosphate hydrolases"/>
    <property type="match status" value="1"/>
</dbReference>
<keyword evidence="8 10" id="KW-0472">Membrane</keyword>
<dbReference type="InterPro" id="IPR036640">
    <property type="entry name" value="ABC1_TM_sf"/>
</dbReference>
<dbReference type="PROSITE" id="PS50893">
    <property type="entry name" value="ABC_TRANSPORTER_2"/>
    <property type="match status" value="1"/>
</dbReference>
<feature type="domain" description="ABC transporter" evidence="11">
    <location>
        <begin position="348"/>
        <end position="622"/>
    </location>
</feature>
<evidence type="ECO:0000313" key="14">
    <source>
        <dbReference type="Proteomes" id="UP001165405"/>
    </source>
</evidence>
<evidence type="ECO:0000256" key="2">
    <source>
        <dbReference type="ARBA" id="ARBA00022448"/>
    </source>
</evidence>
<comment type="subcellular location">
    <subcellularLocation>
        <location evidence="1">Cell membrane</location>
        <topology evidence="1">Multi-pass membrane protein</topology>
    </subcellularLocation>
</comment>
<dbReference type="EMBL" id="JAKGSG010000028">
    <property type="protein sequence ID" value="MCF4121242.1"/>
    <property type="molecule type" value="Genomic_DNA"/>
</dbReference>
<dbReference type="PANTHER" id="PTHR24221">
    <property type="entry name" value="ATP-BINDING CASSETTE SUB-FAMILY B"/>
    <property type="match status" value="1"/>
</dbReference>
<name>A0AA41QFJ3_9MICO</name>